<evidence type="ECO:0000256" key="3">
    <source>
        <dbReference type="ARBA" id="ARBA00022840"/>
    </source>
</evidence>
<protein>
    <submittedName>
        <fullName evidence="7">Uncharacterized protein</fullName>
    </submittedName>
</protein>
<evidence type="ECO:0000256" key="2">
    <source>
        <dbReference type="ARBA" id="ARBA00022741"/>
    </source>
</evidence>
<feature type="non-terminal residue" evidence="7">
    <location>
        <position position="132"/>
    </location>
</feature>
<keyword evidence="5 6" id="KW-0472">Membrane</keyword>
<dbReference type="Proteomes" id="UP000054560">
    <property type="component" value="Unassembled WGS sequence"/>
</dbReference>
<dbReference type="InterPro" id="IPR036640">
    <property type="entry name" value="ABC1_TM_sf"/>
</dbReference>
<dbReference type="Gene3D" id="1.20.1560.10">
    <property type="entry name" value="ABC transporter type 1, transmembrane domain"/>
    <property type="match status" value="1"/>
</dbReference>
<evidence type="ECO:0000256" key="5">
    <source>
        <dbReference type="ARBA" id="ARBA00023136"/>
    </source>
</evidence>
<proteinExistence type="predicted"/>
<keyword evidence="1 6" id="KW-0812">Transmembrane</keyword>
<name>A0A0L0FAJ2_9EUKA</name>
<keyword evidence="3" id="KW-0067">ATP-binding</keyword>
<dbReference type="RefSeq" id="XP_014147443.1">
    <property type="nucleotide sequence ID" value="XM_014291968.1"/>
</dbReference>
<dbReference type="EMBL" id="KQ245485">
    <property type="protein sequence ID" value="KNC73541.1"/>
    <property type="molecule type" value="Genomic_DNA"/>
</dbReference>
<keyword evidence="8" id="KW-1185">Reference proteome</keyword>
<keyword evidence="4 6" id="KW-1133">Transmembrane helix</keyword>
<gene>
    <name evidence="7" type="ORF">SARC_13899</name>
</gene>
<reference evidence="7 8" key="1">
    <citation type="submission" date="2011-02" db="EMBL/GenBank/DDBJ databases">
        <title>The Genome Sequence of Sphaeroforma arctica JP610.</title>
        <authorList>
            <consortium name="The Broad Institute Genome Sequencing Platform"/>
            <person name="Russ C."/>
            <person name="Cuomo C."/>
            <person name="Young S.K."/>
            <person name="Zeng Q."/>
            <person name="Gargeya S."/>
            <person name="Alvarado L."/>
            <person name="Berlin A."/>
            <person name="Chapman S.B."/>
            <person name="Chen Z."/>
            <person name="Freedman E."/>
            <person name="Gellesch M."/>
            <person name="Goldberg J."/>
            <person name="Griggs A."/>
            <person name="Gujja S."/>
            <person name="Heilman E."/>
            <person name="Heiman D."/>
            <person name="Howarth C."/>
            <person name="Mehta T."/>
            <person name="Neiman D."/>
            <person name="Pearson M."/>
            <person name="Roberts A."/>
            <person name="Saif S."/>
            <person name="Shea T."/>
            <person name="Shenoy N."/>
            <person name="Sisk P."/>
            <person name="Stolte C."/>
            <person name="Sykes S."/>
            <person name="White J."/>
            <person name="Yandava C."/>
            <person name="Burger G."/>
            <person name="Gray M.W."/>
            <person name="Holland P.W.H."/>
            <person name="King N."/>
            <person name="Lang F.B.F."/>
            <person name="Roger A.J."/>
            <person name="Ruiz-Trillo I."/>
            <person name="Haas B."/>
            <person name="Nusbaum C."/>
            <person name="Birren B."/>
        </authorList>
    </citation>
    <scope>NUCLEOTIDE SEQUENCE [LARGE SCALE GENOMIC DNA]</scope>
    <source>
        <strain evidence="7 8">JP610</strain>
    </source>
</reference>
<dbReference type="GeneID" id="25914403"/>
<evidence type="ECO:0000256" key="1">
    <source>
        <dbReference type="ARBA" id="ARBA00022692"/>
    </source>
</evidence>
<dbReference type="InterPro" id="IPR050173">
    <property type="entry name" value="ABC_transporter_C-like"/>
</dbReference>
<evidence type="ECO:0000256" key="4">
    <source>
        <dbReference type="ARBA" id="ARBA00022989"/>
    </source>
</evidence>
<evidence type="ECO:0000256" key="6">
    <source>
        <dbReference type="SAM" id="Phobius"/>
    </source>
</evidence>
<keyword evidence="2" id="KW-0547">Nucleotide-binding</keyword>
<accession>A0A0L0FAJ2</accession>
<organism evidence="7 8">
    <name type="scientific">Sphaeroforma arctica JP610</name>
    <dbReference type="NCBI Taxonomy" id="667725"/>
    <lineage>
        <taxon>Eukaryota</taxon>
        <taxon>Ichthyosporea</taxon>
        <taxon>Ichthyophonida</taxon>
        <taxon>Sphaeroforma</taxon>
    </lineage>
</organism>
<dbReference type="AlphaFoldDB" id="A0A0L0FAJ2"/>
<dbReference type="GO" id="GO:0016020">
    <property type="term" value="C:membrane"/>
    <property type="evidence" value="ECO:0007669"/>
    <property type="project" value="InterPro"/>
</dbReference>
<dbReference type="GO" id="GO:0005524">
    <property type="term" value="F:ATP binding"/>
    <property type="evidence" value="ECO:0007669"/>
    <property type="project" value="UniProtKB-KW"/>
</dbReference>
<evidence type="ECO:0000313" key="8">
    <source>
        <dbReference type="Proteomes" id="UP000054560"/>
    </source>
</evidence>
<dbReference type="PANTHER" id="PTHR24223">
    <property type="entry name" value="ATP-BINDING CASSETTE SUB-FAMILY C"/>
    <property type="match status" value="1"/>
</dbReference>
<feature type="transmembrane region" description="Helical" evidence="6">
    <location>
        <begin position="29"/>
        <end position="48"/>
    </location>
</feature>
<sequence length="132" mass="14648">MTKYSTTNDFMTQEERSMGKLGWPVLRSYMAHCGGVAVVLGYFLFLVLERSTFVVSDWWLAMWASAETAPPDDDIARAFNLPAANTPEGSRYYSLGYTGLAALNTVFVFGRCQLWALAAANSSRKLFVGLLK</sequence>
<evidence type="ECO:0000313" key="7">
    <source>
        <dbReference type="EMBL" id="KNC73541.1"/>
    </source>
</evidence>